<dbReference type="EMBL" id="CP041692">
    <property type="protein sequence ID" value="QDP97757.1"/>
    <property type="molecule type" value="Genomic_DNA"/>
</dbReference>
<evidence type="ECO:0000313" key="10">
    <source>
        <dbReference type="Proteomes" id="UP000319263"/>
    </source>
</evidence>
<dbReference type="PIRSF" id="PIRSF000723">
    <property type="entry name" value="Carbamate_kin"/>
    <property type="match status" value="1"/>
</dbReference>
<dbReference type="FunFam" id="3.40.1160.10:FF:000007">
    <property type="entry name" value="Carbamate kinase"/>
    <property type="match status" value="1"/>
</dbReference>
<dbReference type="PANTHER" id="PTHR30409">
    <property type="entry name" value="CARBAMATE KINASE"/>
    <property type="match status" value="1"/>
</dbReference>
<dbReference type="GO" id="GO:0019546">
    <property type="term" value="P:L-arginine deiminase pathway"/>
    <property type="evidence" value="ECO:0007669"/>
    <property type="project" value="TreeGrafter"/>
</dbReference>
<name>A0A516Q2V1_9ACTN</name>
<protein>
    <recommendedName>
        <fullName evidence="2 6">Carbamate kinase</fullName>
    </recommendedName>
</protein>
<dbReference type="GO" id="GO:0005829">
    <property type="term" value="C:cytosol"/>
    <property type="evidence" value="ECO:0007669"/>
    <property type="project" value="TreeGrafter"/>
</dbReference>
<evidence type="ECO:0000256" key="4">
    <source>
        <dbReference type="ARBA" id="ARBA00022777"/>
    </source>
</evidence>
<dbReference type="Proteomes" id="UP000319263">
    <property type="component" value="Chromosome"/>
</dbReference>
<dbReference type="RefSeq" id="WP_143987712.1">
    <property type="nucleotide sequence ID" value="NZ_CP041692.1"/>
</dbReference>
<evidence type="ECO:0000256" key="3">
    <source>
        <dbReference type="ARBA" id="ARBA00022679"/>
    </source>
</evidence>
<accession>A0A516Q2V1</accession>
<evidence type="ECO:0000313" key="9">
    <source>
        <dbReference type="EMBL" id="QDP97757.1"/>
    </source>
</evidence>
<evidence type="ECO:0000256" key="2">
    <source>
        <dbReference type="ARBA" id="ARBA00013070"/>
    </source>
</evidence>
<dbReference type="AlphaFoldDB" id="A0A516Q2V1"/>
<evidence type="ECO:0000259" key="8">
    <source>
        <dbReference type="Pfam" id="PF00696"/>
    </source>
</evidence>
<reference evidence="9 10" key="1">
    <citation type="submission" date="2019-07" db="EMBL/GenBank/DDBJ databases">
        <title>Microlunatus dokdonensis sp. nov. isolated from the rhizospheric soil of the wild plant Elymus tsukushiensis.</title>
        <authorList>
            <person name="Ghim S.-Y."/>
            <person name="Hwang Y.-J."/>
            <person name="Son J.-S."/>
            <person name="Shin J.-H."/>
        </authorList>
    </citation>
    <scope>NUCLEOTIDE SEQUENCE [LARGE SCALE GENOMIC DNA]</scope>
    <source>
        <strain evidence="9 10">KUDC0627</strain>
    </source>
</reference>
<dbReference type="Pfam" id="PF00696">
    <property type="entry name" value="AA_kinase"/>
    <property type="match status" value="1"/>
</dbReference>
<dbReference type="CDD" id="cd04235">
    <property type="entry name" value="AAK_CK"/>
    <property type="match status" value="1"/>
</dbReference>
<comment type="similarity">
    <text evidence="1 7">Belongs to the carbamate kinase family.</text>
</comment>
<dbReference type="KEGG" id="mik:FOE78_19235"/>
<proteinExistence type="inferred from homology"/>
<evidence type="ECO:0000256" key="6">
    <source>
        <dbReference type="NCBIfam" id="TIGR00746"/>
    </source>
</evidence>
<comment type="catalytic activity">
    <reaction evidence="5">
        <text>hydrogencarbonate + NH4(+) + ATP = carbamoyl phosphate + ADP + H2O + H(+)</text>
        <dbReference type="Rhea" id="RHEA:10152"/>
        <dbReference type="ChEBI" id="CHEBI:15377"/>
        <dbReference type="ChEBI" id="CHEBI:15378"/>
        <dbReference type="ChEBI" id="CHEBI:17544"/>
        <dbReference type="ChEBI" id="CHEBI:28938"/>
        <dbReference type="ChEBI" id="CHEBI:30616"/>
        <dbReference type="ChEBI" id="CHEBI:58228"/>
        <dbReference type="ChEBI" id="CHEBI:456216"/>
        <dbReference type="EC" id="2.7.2.2"/>
    </reaction>
</comment>
<evidence type="ECO:0000256" key="7">
    <source>
        <dbReference type="PIRNR" id="PIRNR000723"/>
    </source>
</evidence>
<evidence type="ECO:0000256" key="1">
    <source>
        <dbReference type="ARBA" id="ARBA00011066"/>
    </source>
</evidence>
<dbReference type="NCBIfam" id="NF009008">
    <property type="entry name" value="PRK12354.1"/>
    <property type="match status" value="1"/>
</dbReference>
<dbReference type="Gene3D" id="3.40.1160.10">
    <property type="entry name" value="Acetylglutamate kinase-like"/>
    <property type="match status" value="1"/>
</dbReference>
<dbReference type="SUPFAM" id="SSF53633">
    <property type="entry name" value="Carbamate kinase-like"/>
    <property type="match status" value="1"/>
</dbReference>
<dbReference type="PANTHER" id="PTHR30409:SF1">
    <property type="entry name" value="CARBAMATE KINASE-RELATED"/>
    <property type="match status" value="1"/>
</dbReference>
<dbReference type="InterPro" id="IPR001048">
    <property type="entry name" value="Asp/Glu/Uridylate_kinase"/>
</dbReference>
<dbReference type="InterPro" id="IPR003964">
    <property type="entry name" value="Carb_kinase"/>
</dbReference>
<keyword evidence="10" id="KW-1185">Reference proteome</keyword>
<dbReference type="PRINTS" id="PR01469">
    <property type="entry name" value="CARBMTKINASE"/>
</dbReference>
<keyword evidence="3 7" id="KW-0808">Transferase</keyword>
<dbReference type="OrthoDB" id="9766717at2"/>
<keyword evidence="4 7" id="KW-0418">Kinase</keyword>
<sequence>MRVVVALGGNAISRRGEEMTVDNQRRNLREASRSLAQVAEDQELVITHGNGPQVGLLALRDASYTQTAGYPLDVLGAETQGMIGYLIEIELRNAMTYGHKLTTILTLVVVDPDDPAFGAPTKFVGPVYTAEEAEKLAAEKGWTFAQDGDAPRRVVASPVPQRLVQIDSVKSLLRAGHVVVSAGGGGIPVAVDAEGHIVGVEAVVDKDASSAVLAESIEADVLVMATDADAVFVDWGTPQARPLIKIDTKELAGYDFPAGSMGPKVDAAIRFVEATGGRAVIGRLSDLDQLLAGTAGTTVIPFGGK</sequence>
<dbReference type="NCBIfam" id="TIGR00746">
    <property type="entry name" value="arcC"/>
    <property type="match status" value="1"/>
</dbReference>
<gene>
    <name evidence="9" type="primary">arcC</name>
    <name evidence="9" type="ORF">FOE78_19235</name>
</gene>
<dbReference type="GO" id="GO:0008804">
    <property type="term" value="F:carbamate kinase activity"/>
    <property type="evidence" value="ECO:0007669"/>
    <property type="project" value="UniProtKB-UniRule"/>
</dbReference>
<dbReference type="InterPro" id="IPR036393">
    <property type="entry name" value="AceGlu_kinase-like_sf"/>
</dbReference>
<organism evidence="9 10">
    <name type="scientific">Microlunatus elymi</name>
    <dbReference type="NCBI Taxonomy" id="2596828"/>
    <lineage>
        <taxon>Bacteria</taxon>
        <taxon>Bacillati</taxon>
        <taxon>Actinomycetota</taxon>
        <taxon>Actinomycetes</taxon>
        <taxon>Propionibacteriales</taxon>
        <taxon>Propionibacteriaceae</taxon>
        <taxon>Microlunatus</taxon>
    </lineage>
</organism>
<feature type="domain" description="Aspartate/glutamate/uridylate kinase" evidence="8">
    <location>
        <begin position="1"/>
        <end position="281"/>
    </location>
</feature>
<evidence type="ECO:0000256" key="5">
    <source>
        <dbReference type="ARBA" id="ARBA00048467"/>
    </source>
</evidence>